<keyword evidence="2 5" id="KW-0812">Transmembrane</keyword>
<name>A0A179D1I9_9BACT</name>
<comment type="subunit">
    <text evidence="5">Forms a complex with TatA.</text>
</comment>
<accession>A0A179D1I9</accession>
<dbReference type="Proteomes" id="UP000078390">
    <property type="component" value="Unassembled WGS sequence"/>
</dbReference>
<evidence type="ECO:0000256" key="3">
    <source>
        <dbReference type="ARBA" id="ARBA00022989"/>
    </source>
</evidence>
<keyword evidence="3 5" id="KW-1133">Transmembrane helix</keyword>
<feature type="transmembrane region" description="Helical" evidence="5">
    <location>
        <begin position="158"/>
        <end position="185"/>
    </location>
</feature>
<dbReference type="EMBL" id="LWLG01000019">
    <property type="protein sequence ID" value="OAQ19935.1"/>
    <property type="molecule type" value="Genomic_DNA"/>
</dbReference>
<dbReference type="GO" id="GO:0009977">
    <property type="term" value="F:proton motive force dependent protein transmembrane transporter activity"/>
    <property type="evidence" value="ECO:0007669"/>
    <property type="project" value="TreeGrafter"/>
</dbReference>
<keyword evidence="5" id="KW-0811">Translocation</keyword>
<comment type="subcellular location">
    <subcellularLocation>
        <location evidence="5">Cell membrane</location>
        <topology evidence="5">Multi-pass membrane protein</topology>
    </subcellularLocation>
    <subcellularLocation>
        <location evidence="1">Membrane</location>
        <topology evidence="1">Multi-pass membrane protein</topology>
    </subcellularLocation>
</comment>
<dbReference type="STRING" id="999894.TDIS_1934"/>
<dbReference type="RefSeq" id="WP_068671676.1">
    <property type="nucleotide sequence ID" value="NZ_LWLG01000019.1"/>
</dbReference>
<evidence type="ECO:0000313" key="7">
    <source>
        <dbReference type="Proteomes" id="UP000078390"/>
    </source>
</evidence>
<protein>
    <recommendedName>
        <fullName evidence="5">Sec-independent protein translocase protein TatC</fullName>
    </recommendedName>
</protein>
<dbReference type="GO" id="GO:0033281">
    <property type="term" value="C:TAT protein transport complex"/>
    <property type="evidence" value="ECO:0007669"/>
    <property type="project" value="UniProtKB-UniRule"/>
</dbReference>
<dbReference type="GO" id="GO:0065002">
    <property type="term" value="P:intracellular protein transmembrane transport"/>
    <property type="evidence" value="ECO:0007669"/>
    <property type="project" value="TreeGrafter"/>
</dbReference>
<evidence type="ECO:0000256" key="2">
    <source>
        <dbReference type="ARBA" id="ARBA00022692"/>
    </source>
</evidence>
<comment type="function">
    <text evidence="5">Part of the twin-arginine translocation (Tat) system that transports large folded proteins containing a characteristic twin-arginine motif in their signal peptide across membranes.</text>
</comment>
<keyword evidence="7" id="KW-1185">Reference proteome</keyword>
<reference evidence="6 7" key="1">
    <citation type="submission" date="2016-04" db="EMBL/GenBank/DDBJ databases">
        <title>Genome analysis of Thermosulfurimonas dismutans, the first thermophilic sulfur-disproportionating bacterium of the phylum Thermodesulfobacteria.</title>
        <authorList>
            <person name="Mardanov A.V."/>
            <person name="Beletsky A.V."/>
            <person name="Kadnikov V.V."/>
            <person name="Slobodkin A.I."/>
            <person name="Ravin N.V."/>
        </authorList>
    </citation>
    <scope>NUCLEOTIDE SEQUENCE [LARGE SCALE GENOMIC DNA]</scope>
    <source>
        <strain evidence="6 7">S95</strain>
    </source>
</reference>
<dbReference type="Pfam" id="PF00902">
    <property type="entry name" value="TatC"/>
    <property type="match status" value="1"/>
</dbReference>
<keyword evidence="5" id="KW-1003">Cell membrane</keyword>
<evidence type="ECO:0000256" key="1">
    <source>
        <dbReference type="ARBA" id="ARBA00004141"/>
    </source>
</evidence>
<feature type="transmembrane region" description="Helical" evidence="5">
    <location>
        <begin position="23"/>
        <end position="52"/>
    </location>
</feature>
<dbReference type="InterPro" id="IPR002033">
    <property type="entry name" value="TatC"/>
</dbReference>
<dbReference type="OrthoDB" id="9783350at2"/>
<evidence type="ECO:0000313" key="6">
    <source>
        <dbReference type="EMBL" id="OAQ19935.1"/>
    </source>
</evidence>
<comment type="similarity">
    <text evidence="5">Belongs to the TatC family.</text>
</comment>
<dbReference type="PANTHER" id="PTHR30371">
    <property type="entry name" value="SEC-INDEPENDENT PROTEIN TRANSLOCASE PROTEIN TATC"/>
    <property type="match status" value="1"/>
</dbReference>
<dbReference type="NCBIfam" id="TIGR00945">
    <property type="entry name" value="tatC"/>
    <property type="match status" value="1"/>
</dbReference>
<proteinExistence type="inferred from homology"/>
<keyword evidence="5" id="KW-0813">Transport</keyword>
<evidence type="ECO:0000256" key="4">
    <source>
        <dbReference type="ARBA" id="ARBA00023136"/>
    </source>
</evidence>
<dbReference type="GO" id="GO:0043953">
    <property type="term" value="P:protein transport by the Tat complex"/>
    <property type="evidence" value="ECO:0007669"/>
    <property type="project" value="UniProtKB-UniRule"/>
</dbReference>
<gene>
    <name evidence="5" type="primary">tatC</name>
    <name evidence="6" type="ORF">TDIS_1934</name>
</gene>
<keyword evidence="5" id="KW-0653">Protein transport</keyword>
<sequence length="240" mass="27873">MIPRRDLPRLPLEVHLAELRKRLLFCIVILFFFWCLLFYFFPKLTVFFLWPYKQAMSSRELHLVFTSLPEGIMAAIKATFFLALTLTLPFLVYHGWAYISPGLFPDERRFAKKILIFSFVLMVLGTALGYFVFLPPLLKFFLSFGYTNFEANLRVQNYLSFIGKTLLVSALVAEVPLAVAVLTKVKIISRRLFGRKKWYFLGGIYLLALFLVPGDFVSQILIFMAFYLLFELGFVLAKIL</sequence>
<feature type="transmembrane region" description="Helical" evidence="5">
    <location>
        <begin position="72"/>
        <end position="93"/>
    </location>
</feature>
<dbReference type="PANTHER" id="PTHR30371:SF0">
    <property type="entry name" value="SEC-INDEPENDENT PROTEIN TRANSLOCASE PROTEIN TATC, CHLOROPLASTIC-RELATED"/>
    <property type="match status" value="1"/>
</dbReference>
<evidence type="ECO:0000256" key="5">
    <source>
        <dbReference type="HAMAP-Rule" id="MF_00902"/>
    </source>
</evidence>
<keyword evidence="4 5" id="KW-0472">Membrane</keyword>
<comment type="caution">
    <text evidence="6">The sequence shown here is derived from an EMBL/GenBank/DDBJ whole genome shotgun (WGS) entry which is preliminary data.</text>
</comment>
<dbReference type="AlphaFoldDB" id="A0A179D1I9"/>
<dbReference type="PRINTS" id="PR01840">
    <property type="entry name" value="TATCFAMILY"/>
</dbReference>
<dbReference type="HAMAP" id="MF_00902">
    <property type="entry name" value="TatC"/>
    <property type="match status" value="1"/>
</dbReference>
<comment type="caution">
    <text evidence="5">Lacks conserved residue(s) required for the propagation of feature annotation.</text>
</comment>
<organism evidence="6 7">
    <name type="scientific">Thermosulfurimonas dismutans</name>
    <dbReference type="NCBI Taxonomy" id="999894"/>
    <lineage>
        <taxon>Bacteria</taxon>
        <taxon>Pseudomonadati</taxon>
        <taxon>Thermodesulfobacteriota</taxon>
        <taxon>Thermodesulfobacteria</taxon>
        <taxon>Thermodesulfobacteriales</taxon>
        <taxon>Thermodesulfobacteriaceae</taxon>
        <taxon>Thermosulfurimonas</taxon>
    </lineage>
</organism>
<feature type="transmembrane region" description="Helical" evidence="5">
    <location>
        <begin position="114"/>
        <end position="138"/>
    </location>
</feature>